<organism evidence="1">
    <name type="scientific">Arion vulgaris</name>
    <dbReference type="NCBI Taxonomy" id="1028688"/>
    <lineage>
        <taxon>Eukaryota</taxon>
        <taxon>Metazoa</taxon>
        <taxon>Spiralia</taxon>
        <taxon>Lophotrochozoa</taxon>
        <taxon>Mollusca</taxon>
        <taxon>Gastropoda</taxon>
        <taxon>Heterobranchia</taxon>
        <taxon>Euthyneura</taxon>
        <taxon>Panpulmonata</taxon>
        <taxon>Eupulmonata</taxon>
        <taxon>Stylommatophora</taxon>
        <taxon>Helicina</taxon>
        <taxon>Arionoidea</taxon>
        <taxon>Arionidae</taxon>
        <taxon>Arion</taxon>
    </lineage>
</organism>
<dbReference type="EMBL" id="HACG01045901">
    <property type="protein sequence ID" value="CEK92766.1"/>
    <property type="molecule type" value="Transcribed_RNA"/>
</dbReference>
<gene>
    <name evidence="1" type="primary">ORF189983</name>
</gene>
<evidence type="ECO:0000313" key="1">
    <source>
        <dbReference type="EMBL" id="CEK92766.1"/>
    </source>
</evidence>
<dbReference type="AlphaFoldDB" id="A0A0B7BKA1"/>
<accession>A0A0B7BKA1</accession>
<protein>
    <submittedName>
        <fullName evidence="1">Uncharacterized protein</fullName>
    </submittedName>
</protein>
<reference evidence="1" key="1">
    <citation type="submission" date="2014-12" db="EMBL/GenBank/DDBJ databases">
        <title>Insight into the proteome of Arion vulgaris.</title>
        <authorList>
            <person name="Aradska J."/>
            <person name="Bulat T."/>
            <person name="Smidak R."/>
            <person name="Sarate P."/>
            <person name="Gangsoo J."/>
            <person name="Sialana F."/>
            <person name="Bilban M."/>
            <person name="Lubec G."/>
        </authorList>
    </citation>
    <scope>NUCLEOTIDE SEQUENCE</scope>
    <source>
        <tissue evidence="1">Skin</tissue>
    </source>
</reference>
<proteinExistence type="predicted"/>
<sequence length="51" mass="5741">MGNMKKNCGKIVETLWSDVENNCQKCSRMATMEISSGGLMYQTGHTQNIDR</sequence>
<name>A0A0B7BKA1_9EUPU</name>